<dbReference type="Gene3D" id="1.20.1270.350">
    <property type="entry name" value="Dedicator of cytokinesis N-terminal subdomain"/>
    <property type="match status" value="1"/>
</dbReference>
<sequence>MAVGGTSEDNWIPLTATQHGLVILPFTPLSLSSYPSAINLDPQKNAGTDSFMTATSAQISLEVGDSVHIIECGGVWYRGYVYSCVETNAAPRLGIFPANHISIQPREYMPPTPIPSAVTSPMSASVPTSAVTTDTPLPPRNQSLFLSLASSMLPTDSRMLPVPQPPVHATQAGYQEPLVDEVAAVAREWSACFKTLLLQQNYALFKTVRQLFYSLLQGRRQLLAHTLSQDELAKLRRELISKMVAGNRMLGLDLVVWNAETGSLVSEMNTSISKMYQMYIQADSTTSLSINTSQPISMEPLAVAHPPSPTSATSMMSPPLPPVKIPAPLTKAKSKDVIPNLNYKPTTLDELVSRLTHLHIELKACVASICAPGETAELYFSLYNKAESRTVTEDYVVVLNHLGMPTDGDRIGKMQNVFVDLSHRDLNENTFLVCKIVRVGRMNVNDRDTNNGSASTGPSSSHVRRPVGWAIQDLGDLVHNFNHTNEYLMRIYVPTSEAMFGSLHENLVNRLGGYDTSNRAEHLVMQLKVIQGDWMKMYKNNQLGEAVITPRNGFTDVISPGDVRNEMYLTLVAGDFASSKGKNVEVAVQVRMPSGEVVDGCISRGAGVPNISAYESTVYYHTAAPKWNETIRLDLPVDTFEKLHIFFAFRHCSSSNRGREQEKKDDRTFAFAFLPLIMGNRAVLADSQHALTLYRWDRKMSYPAIYLTFPAGPTIFVPKQLSTASLDELSAAADAMSKIPPSKDTFSVRSRLCSTKFTQNQALVNLLNWRLSISNHRSAVESILKELIMVGESEIIVFLPDILDKIFEILEQRGVSDGNVEAEVEDLAFAAVVFILGIVQDKRFTHHKSVLDAYIEKRFVFRTAHYHLLNSFQQLLSNPADISKAKDLRSAIKVWQYIIRFCVKSYAIERKEPTTTTPEEFAKSVKSLLDAVNFLMGLTTPEHVIGAQGFALQHFAALIPDLTLVLTHQQLVKSVVAFADASRATSRTTIAMARLQFITNIIRGPMFQDRPTRVILMPHIVRWLRDYVSVDFYSAGGEVNNKVTASKAMREKEANRTVAATTSWSLIAELIEILETEKAQKAAEKEVDSMVLAVADLLPQLMEAFNDLVHATAPTTESAGAASVGLLGTIEEYDSGRESVAAKPEATPPLPTVSTLSSGSGSDKYSDIMERSGTERPRSVRTASSVFNLRAFAHVEPLATSPPLAPVSLSPHTQNSGSSSIGAVMRESSQITLLSSALRPELGELATVILAVFKLLDKPHISSLMTRLFEKRGPVSFVQVLSSLFGTLQALIDEQPFPSKWAGMYYLSQRLAIHVLQPVSEILSKEFLPGSGLVTSGALSTAQSNQHYSVVWNDFFRLLEKILNSPRCQIERFGPLQAWVASKVGADIRADGGKILHLMWEELSSAARRVASTWDAAEVAQFERLTRDLVGPFLQLTVSANAELKRISAGLLASMIAAEFQRTGDFVLIQGEWADVLDRLIVAQGRGDESYRAFLVGELNQKFSQNEHPWTDPVLHELGARFIDQLDHFLELTLILRSLPFGDEHDHERMEAILEVLKFARCLERKHIYVKYVHSLSVIHLEHDNIVEAALALKLHSDLLDWNNQLKVEPLPSLGFPRWQTASERKMEILHIILQLLERGRAWERAIDLANELKVHYSSITFEYKELASILRKEAQFYEAILSGNRVPPNYYRVSFYGLSCPSALRGKQFVYRAGEGERLGGFCEAMLNQYPDAQVVRSKSFVGEDISSGVGMYIQVIGVNPEPDVRRWLKNEGPSGRIRWSLTILDATQSIDPDGNPDMVPLQILEPDLGVGEEELSTRALAFASTIPESIRSYYETNEIDCFSFSRPVRRTSIAPSNDPAREFLELWTERTVILTADRFPCLLKRSEVIATHTFEISPIENAIIAVRGKNRQLLELERKYLAPTNVAPNVNARGQAASRLVGGNRTSGREKDININPFTMAINGAIDAPVNGGVPMYRRAFLAPEFRKSHPKFSGLVEVLAKAIDDQVEITHRCLFLHGILVPAQMKPLHDNLVVLFQKNFGEEITRLGLPDHTTLPATGTISSTAIGNPGKVQSSIDSIRQALQLSGSGGLDSTPNRSMSAYTASANTSQPDMPPTSSGYSIFRRNAQPSSRENDPTKMKRASTSSALSTSSSGSGGTNRISLTSKASLAKLSQAMGLSRPSTDQ</sequence>
<feature type="compositionally biased region" description="Basic and acidic residues" evidence="6">
    <location>
        <begin position="1164"/>
        <end position="1178"/>
    </location>
</feature>
<keyword evidence="3" id="KW-0597">Phosphoprotein</keyword>
<dbReference type="Gene3D" id="1.25.40.410">
    <property type="match status" value="1"/>
</dbReference>
<dbReference type="Gene3D" id="1.20.58.740">
    <property type="match status" value="1"/>
</dbReference>
<dbReference type="EMBL" id="QEAO01000015">
    <property type="protein sequence ID" value="TPX34176.1"/>
    <property type="molecule type" value="Genomic_DNA"/>
</dbReference>
<dbReference type="InterPro" id="IPR056372">
    <property type="entry name" value="TPR_DOCK"/>
</dbReference>
<dbReference type="Gene3D" id="2.30.30.40">
    <property type="entry name" value="SH3 Domains"/>
    <property type="match status" value="1"/>
</dbReference>
<dbReference type="InterPro" id="IPR042455">
    <property type="entry name" value="DOCK_N_sub1"/>
</dbReference>
<protein>
    <submittedName>
        <fullName evidence="9">Uncharacterized protein</fullName>
    </submittedName>
</protein>
<comment type="similarity">
    <text evidence="5">Belongs to the DOCK family.</text>
</comment>
<dbReference type="GO" id="GO:0007264">
    <property type="term" value="P:small GTPase-mediated signal transduction"/>
    <property type="evidence" value="ECO:0007669"/>
    <property type="project" value="InterPro"/>
</dbReference>
<dbReference type="GO" id="GO:0005886">
    <property type="term" value="C:plasma membrane"/>
    <property type="evidence" value="ECO:0007669"/>
    <property type="project" value="TreeGrafter"/>
</dbReference>
<dbReference type="InterPro" id="IPR027357">
    <property type="entry name" value="DOCKER_dom"/>
</dbReference>
<dbReference type="STRING" id="1806994.A0A507C854"/>
<evidence type="ECO:0000259" key="7">
    <source>
        <dbReference type="PROSITE" id="PS51650"/>
    </source>
</evidence>
<dbReference type="InterPro" id="IPR043162">
    <property type="entry name" value="DOCK_C_lobe_C"/>
</dbReference>
<dbReference type="InterPro" id="IPR027007">
    <property type="entry name" value="C2_DOCK-type_domain"/>
</dbReference>
<dbReference type="PROSITE" id="PS51650">
    <property type="entry name" value="C2_DOCK"/>
    <property type="match status" value="1"/>
</dbReference>
<dbReference type="InterPro" id="IPR043161">
    <property type="entry name" value="DOCK_C_lobe_A"/>
</dbReference>
<feature type="domain" description="C2 DOCK-type" evidence="7">
    <location>
        <begin position="564"/>
        <end position="753"/>
    </location>
</feature>
<dbReference type="Pfam" id="PF06920">
    <property type="entry name" value="DHR-2_Lobe_A"/>
    <property type="match status" value="1"/>
</dbReference>
<keyword evidence="10" id="KW-1185">Reference proteome</keyword>
<evidence type="ECO:0000313" key="9">
    <source>
        <dbReference type="EMBL" id="TPX34176.1"/>
    </source>
</evidence>
<dbReference type="InterPro" id="IPR046769">
    <property type="entry name" value="DOCKER_Lobe_A"/>
</dbReference>
<gene>
    <name evidence="9" type="ORF">SmJEL517_g03156</name>
</gene>
<comment type="caution">
    <text evidence="9">The sequence shown here is derived from an EMBL/GenBank/DDBJ whole genome shotgun (WGS) entry which is preliminary data.</text>
</comment>
<feature type="region of interest" description="Disordered" evidence="6">
    <location>
        <begin position="1137"/>
        <end position="1180"/>
    </location>
</feature>
<feature type="domain" description="DOCKER" evidence="8">
    <location>
        <begin position="1560"/>
        <end position="2055"/>
    </location>
</feature>
<dbReference type="Gene3D" id="2.60.40.150">
    <property type="entry name" value="C2 domain"/>
    <property type="match status" value="1"/>
</dbReference>
<dbReference type="OrthoDB" id="18896at2759"/>
<keyword evidence="2" id="KW-0963">Cytoplasm</keyword>
<dbReference type="Pfam" id="PF23554">
    <property type="entry name" value="TPR_DOCK"/>
    <property type="match status" value="2"/>
</dbReference>
<dbReference type="GO" id="GO:0031267">
    <property type="term" value="F:small GTPase binding"/>
    <property type="evidence" value="ECO:0007669"/>
    <property type="project" value="TreeGrafter"/>
</dbReference>
<organism evidence="9 10">
    <name type="scientific">Synchytrium microbalum</name>
    <dbReference type="NCBI Taxonomy" id="1806994"/>
    <lineage>
        <taxon>Eukaryota</taxon>
        <taxon>Fungi</taxon>
        <taxon>Fungi incertae sedis</taxon>
        <taxon>Chytridiomycota</taxon>
        <taxon>Chytridiomycota incertae sedis</taxon>
        <taxon>Chytridiomycetes</taxon>
        <taxon>Synchytriales</taxon>
        <taxon>Synchytriaceae</taxon>
        <taxon>Synchytrium</taxon>
    </lineage>
</organism>
<comment type="subcellular location">
    <subcellularLocation>
        <location evidence="1">Cytoplasm</location>
    </subcellularLocation>
</comment>
<evidence type="ECO:0000256" key="2">
    <source>
        <dbReference type="ARBA" id="ARBA00022490"/>
    </source>
</evidence>
<name>A0A507C854_9FUNG</name>
<feature type="compositionally biased region" description="Polar residues" evidence="6">
    <location>
        <begin position="1152"/>
        <end position="1163"/>
    </location>
</feature>
<dbReference type="CDD" id="cd11684">
    <property type="entry name" value="DHR2_DOCK"/>
    <property type="match status" value="1"/>
</dbReference>
<evidence type="ECO:0000313" key="10">
    <source>
        <dbReference type="Proteomes" id="UP000319731"/>
    </source>
</evidence>
<dbReference type="InterPro" id="IPR036028">
    <property type="entry name" value="SH3-like_dom_sf"/>
</dbReference>
<dbReference type="Pfam" id="PF14429">
    <property type="entry name" value="DOCK-C2"/>
    <property type="match status" value="1"/>
</dbReference>
<dbReference type="GO" id="GO:0005085">
    <property type="term" value="F:guanyl-nucleotide exchange factor activity"/>
    <property type="evidence" value="ECO:0007669"/>
    <property type="project" value="UniProtKB-KW"/>
</dbReference>
<dbReference type="Pfam" id="PF20421">
    <property type="entry name" value="DHR-2_Lobe_C"/>
    <property type="match status" value="1"/>
</dbReference>
<dbReference type="InterPro" id="IPR046773">
    <property type="entry name" value="DOCKER_Lobe_C"/>
</dbReference>
<keyword evidence="4" id="KW-0344">Guanine-nucleotide releasing factor</keyword>
<proteinExistence type="inferred from homology"/>
<evidence type="ECO:0000259" key="8">
    <source>
        <dbReference type="PROSITE" id="PS51651"/>
    </source>
</evidence>
<evidence type="ECO:0000256" key="1">
    <source>
        <dbReference type="ARBA" id="ARBA00004496"/>
    </source>
</evidence>
<evidence type="ECO:0000256" key="4">
    <source>
        <dbReference type="ARBA" id="ARBA00022658"/>
    </source>
</evidence>
<dbReference type="PROSITE" id="PS51651">
    <property type="entry name" value="DOCKER"/>
    <property type="match status" value="1"/>
</dbReference>
<reference evidence="9 10" key="1">
    <citation type="journal article" date="2019" name="Sci. Rep.">
        <title>Comparative genomics of chytrid fungi reveal insights into the obligate biotrophic and pathogenic lifestyle of Synchytrium endobioticum.</title>
        <authorList>
            <person name="van de Vossenberg B.T.L.H."/>
            <person name="Warris S."/>
            <person name="Nguyen H.D.T."/>
            <person name="van Gent-Pelzer M.P.E."/>
            <person name="Joly D.L."/>
            <person name="van de Geest H.C."/>
            <person name="Bonants P.J.M."/>
            <person name="Smith D.S."/>
            <person name="Levesque C.A."/>
            <person name="van der Lee T.A.J."/>
        </authorList>
    </citation>
    <scope>NUCLEOTIDE SEQUENCE [LARGE SCALE GENOMIC DNA]</scope>
    <source>
        <strain evidence="9 10">JEL517</strain>
    </source>
</reference>
<dbReference type="GeneID" id="42004381"/>
<evidence type="ECO:0000256" key="5">
    <source>
        <dbReference type="PROSITE-ProRule" id="PRU00983"/>
    </source>
</evidence>
<dbReference type="InterPro" id="IPR026791">
    <property type="entry name" value="DOCK"/>
</dbReference>
<dbReference type="InterPro" id="IPR032376">
    <property type="entry name" value="DOCK_N"/>
</dbReference>
<dbReference type="InterPro" id="IPR035892">
    <property type="entry name" value="C2_domain_sf"/>
</dbReference>
<dbReference type="PANTHER" id="PTHR45653">
    <property type="entry name" value="DEDICATOR OF CYTOKINESIS"/>
    <property type="match status" value="1"/>
</dbReference>
<dbReference type="Proteomes" id="UP000319731">
    <property type="component" value="Unassembled WGS sequence"/>
</dbReference>
<feature type="compositionally biased region" description="Low complexity" evidence="6">
    <location>
        <begin position="2145"/>
        <end position="2156"/>
    </location>
</feature>
<feature type="region of interest" description="Disordered" evidence="6">
    <location>
        <begin position="2089"/>
        <end position="2165"/>
    </location>
</feature>
<dbReference type="PANTHER" id="PTHR45653:SF10">
    <property type="entry name" value="MYOBLAST CITY, ISOFORM B"/>
    <property type="match status" value="1"/>
</dbReference>
<feature type="compositionally biased region" description="Polar residues" evidence="6">
    <location>
        <begin position="2089"/>
        <end position="2123"/>
    </location>
</feature>
<dbReference type="SUPFAM" id="SSF50044">
    <property type="entry name" value="SH3-domain"/>
    <property type="match status" value="1"/>
</dbReference>
<dbReference type="Pfam" id="PF16172">
    <property type="entry name" value="DOCK_N"/>
    <property type="match status" value="1"/>
</dbReference>
<dbReference type="RefSeq" id="XP_031024973.1">
    <property type="nucleotide sequence ID" value="XM_031169084.1"/>
</dbReference>
<evidence type="ECO:0000256" key="3">
    <source>
        <dbReference type="ARBA" id="ARBA00022553"/>
    </source>
</evidence>
<dbReference type="GO" id="GO:0005737">
    <property type="term" value="C:cytoplasm"/>
    <property type="evidence" value="ECO:0007669"/>
    <property type="project" value="UniProtKB-SubCell"/>
</dbReference>
<accession>A0A507C854</accession>
<evidence type="ECO:0000256" key="6">
    <source>
        <dbReference type="SAM" id="MobiDB-lite"/>
    </source>
</evidence>